<gene>
    <name evidence="2" type="ORF">IS491_00555</name>
</gene>
<protein>
    <submittedName>
        <fullName evidence="2">Phage portal protein</fullName>
    </submittedName>
</protein>
<proteinExistence type="predicted"/>
<dbReference type="AlphaFoldDB" id="A0AAE2RN11"/>
<evidence type="ECO:0000256" key="1">
    <source>
        <dbReference type="SAM" id="MobiDB-lite"/>
    </source>
</evidence>
<reference evidence="2" key="1">
    <citation type="submission" date="2020-11" db="EMBL/GenBank/DDBJ databases">
        <authorList>
            <person name="Thieme N."/>
            <person name="Liebl W."/>
            <person name="Zverlov V."/>
        </authorList>
    </citation>
    <scope>NUCLEOTIDE SEQUENCE</scope>
    <source>
        <strain evidence="2">NT08</strain>
    </source>
</reference>
<dbReference type="Proteomes" id="UP000631418">
    <property type="component" value="Unassembled WGS sequence"/>
</dbReference>
<accession>A0AAE2RN11</accession>
<feature type="compositionally biased region" description="Basic and acidic residues" evidence="1">
    <location>
        <begin position="368"/>
        <end position="377"/>
    </location>
</feature>
<feature type="region of interest" description="Disordered" evidence="1">
    <location>
        <begin position="360"/>
        <end position="407"/>
    </location>
</feature>
<evidence type="ECO:0000313" key="2">
    <source>
        <dbReference type="EMBL" id="MBF7807226.1"/>
    </source>
</evidence>
<organism evidence="2 3">
    <name type="scientific">Clostridium beijerinckii</name>
    <name type="common">Clostridium MP</name>
    <dbReference type="NCBI Taxonomy" id="1520"/>
    <lineage>
        <taxon>Bacteria</taxon>
        <taxon>Bacillati</taxon>
        <taxon>Bacillota</taxon>
        <taxon>Clostridia</taxon>
        <taxon>Eubacteriales</taxon>
        <taxon>Clostridiaceae</taxon>
        <taxon>Clostridium</taxon>
    </lineage>
</organism>
<dbReference type="Pfam" id="PF04860">
    <property type="entry name" value="Phage_portal"/>
    <property type="match status" value="1"/>
</dbReference>
<dbReference type="EMBL" id="JADOEF010000001">
    <property type="protein sequence ID" value="MBF7807226.1"/>
    <property type="molecule type" value="Genomic_DNA"/>
</dbReference>
<evidence type="ECO:0000313" key="3">
    <source>
        <dbReference type="Proteomes" id="UP000631418"/>
    </source>
</evidence>
<sequence>MGLFQNIFGNKRSPQPTTRFEMITDSGNGFYAWDGNLYKSDLVRAAIRPKAQAIGKLNPKHILDFNGNFKINPQPYIRFILEEPNPYMTMQMMLEKVTTQLMLNHNAFIYIKRDELGYATELYPIPATSVELIEGKEGDLFLRYTFMTGKRMTVPYSDIIHLRRDFNESDFFGDTPQETLKNLMEVVNTTDQGMVKAIKNSMVIKWIMKFKSTLRPEDRDIEVSKFVDTFLSINKGKGVAATDPRYDLEQIKNESYVPNAAQMDRAVLRIYSFFNTNENIIQSKYTEDEWNAYYEAEIEPLSKQLSGEFTRRIFSKKERGFGNYIIFEANSLQYASMATKLNLVQMVDRSAMTPNEWRDVMNLGPIEGGDKPLRRLDTTTVGDDLGGGEDVDEGEGSKATDDGKDRN</sequence>
<feature type="compositionally biased region" description="Basic and acidic residues" evidence="1">
    <location>
        <begin position="395"/>
        <end position="407"/>
    </location>
</feature>
<dbReference type="RefSeq" id="WP_011968250.1">
    <property type="nucleotide sequence ID" value="NZ_CP073279.1"/>
</dbReference>
<dbReference type="OMA" id="WNAFYES"/>
<comment type="caution">
    <text evidence="2">The sequence shown here is derived from an EMBL/GenBank/DDBJ whole genome shotgun (WGS) entry which is preliminary data.</text>
</comment>
<name>A0AAE2RN11_CLOBE</name>
<dbReference type="InterPro" id="IPR006944">
    <property type="entry name" value="Phage/GTA_portal"/>
</dbReference>